<evidence type="ECO:0000313" key="1">
    <source>
        <dbReference type="EMBL" id="KAG8652580.1"/>
    </source>
</evidence>
<dbReference type="EMBL" id="CM004392">
    <property type="protein sequence ID" value="KAG8652580.1"/>
    <property type="molecule type" value="Genomic_DNA"/>
</dbReference>
<gene>
    <name evidence="1" type="ORF">MANES_06G108300v8</name>
</gene>
<comment type="caution">
    <text evidence="1">The sequence shown here is derived from an EMBL/GenBank/DDBJ whole genome shotgun (WGS) entry which is preliminary data.</text>
</comment>
<name>A0ACB7HKU0_MANES</name>
<keyword evidence="2" id="KW-1185">Reference proteome</keyword>
<dbReference type="Proteomes" id="UP000091857">
    <property type="component" value="Chromosome 6"/>
</dbReference>
<evidence type="ECO:0000313" key="2">
    <source>
        <dbReference type="Proteomes" id="UP000091857"/>
    </source>
</evidence>
<proteinExistence type="predicted"/>
<protein>
    <submittedName>
        <fullName evidence="1">Uncharacterized protein</fullName>
    </submittedName>
</protein>
<reference evidence="2" key="1">
    <citation type="journal article" date="2016" name="Nat. Biotechnol.">
        <title>Sequencing wild and cultivated cassava and related species reveals extensive interspecific hybridization and genetic diversity.</title>
        <authorList>
            <person name="Bredeson J.V."/>
            <person name="Lyons J.B."/>
            <person name="Prochnik S.E."/>
            <person name="Wu G.A."/>
            <person name="Ha C.M."/>
            <person name="Edsinger-Gonzales E."/>
            <person name="Grimwood J."/>
            <person name="Schmutz J."/>
            <person name="Rabbi I.Y."/>
            <person name="Egesi C."/>
            <person name="Nauluvula P."/>
            <person name="Lebot V."/>
            <person name="Ndunguru J."/>
            <person name="Mkamilo G."/>
            <person name="Bart R.S."/>
            <person name="Setter T.L."/>
            <person name="Gleadow R.M."/>
            <person name="Kulakow P."/>
            <person name="Ferguson M.E."/>
            <person name="Rounsley S."/>
            <person name="Rokhsar D.S."/>
        </authorList>
    </citation>
    <scope>NUCLEOTIDE SEQUENCE [LARGE SCALE GENOMIC DNA]</scope>
    <source>
        <strain evidence="2">cv. AM560-2</strain>
    </source>
</reference>
<accession>A0ACB7HKU0</accession>
<organism evidence="1 2">
    <name type="scientific">Manihot esculenta</name>
    <name type="common">Cassava</name>
    <name type="synonym">Jatropha manihot</name>
    <dbReference type="NCBI Taxonomy" id="3983"/>
    <lineage>
        <taxon>Eukaryota</taxon>
        <taxon>Viridiplantae</taxon>
        <taxon>Streptophyta</taxon>
        <taxon>Embryophyta</taxon>
        <taxon>Tracheophyta</taxon>
        <taxon>Spermatophyta</taxon>
        <taxon>Magnoliopsida</taxon>
        <taxon>eudicotyledons</taxon>
        <taxon>Gunneridae</taxon>
        <taxon>Pentapetalae</taxon>
        <taxon>rosids</taxon>
        <taxon>fabids</taxon>
        <taxon>Malpighiales</taxon>
        <taxon>Euphorbiaceae</taxon>
        <taxon>Crotonoideae</taxon>
        <taxon>Manihoteae</taxon>
        <taxon>Manihot</taxon>
    </lineage>
</organism>
<sequence>MMILDKNDSGRPYVLLLPLIEGPFRASLQPGADDYVDICVESGSTKVCESSFRSCLYMHVGDDPYSLVKEAMKVIGVHLGTFKLLEEKTPPGIVDKFGWCTWGAFYLNVHPKGVWEGVKGLVEGGCPPGMVLIDDGWQSICHDDEPITEEGMNRTAAGEQMPCRLIKFEENYKFRDYGSPKRASKKGMGAFIKDLKEEFESVEDVYVWHALCGYWGGIRPNMQGMPEARVVTPRLSQGLRMTMEDLAVDKIVKSGVGLVPPNLAHQLYEGLHSHLQSVGVDGVKVDVIHLLEMLSEEFGGRVELPKAYYKALTASVRKHFKGNGVFASMEHCNDFMFLGTEAIALGRVGDDFWCTDPSGDPKGTYWLQGCHMVNCAYNSLWMGNFILPDWDMFQTTHPCAEFHAASRAISGGPVYVSDSVGNHNFKLLKRLVLPDGSILRCQSYALPTRDCLFEDPLHDGKTMLKIWNLNKYTGVLGLFNCQGGGWCPVSRRNKSADQFSRSVTCLASPKDIEWIHGKNPISIEGVRAFAIYILQEKKLKLLKSLESIEISLEPYNYELLIVSPVTMLPRRLVQFAPIGLVNMLNSGGAIQSLAVDDKNLVRVGVKGRGEMRVFATEKPMACKIDGVDVEFSYDDQMVIIQVPWPKSSRLSVIEYSF</sequence>